<dbReference type="RefSeq" id="WP_213165705.1">
    <property type="nucleotide sequence ID" value="NZ_CP058559.1"/>
</dbReference>
<dbReference type="InterPro" id="IPR003439">
    <property type="entry name" value="ABC_transporter-like_ATP-bd"/>
</dbReference>
<dbReference type="Gene3D" id="3.40.50.300">
    <property type="entry name" value="P-loop containing nucleotide triphosphate hydrolases"/>
    <property type="match status" value="1"/>
</dbReference>
<evidence type="ECO:0000256" key="1">
    <source>
        <dbReference type="ARBA" id="ARBA00022448"/>
    </source>
</evidence>
<keyword evidence="1" id="KW-0813">Transport</keyword>
<feature type="domain" description="ABC transporter" evidence="4">
    <location>
        <begin position="2"/>
        <end position="227"/>
    </location>
</feature>
<proteinExistence type="predicted"/>
<sequence length="227" mass="24942">MIEAINLVKKYGEGNTEVNALNGINLSVKKGEFVSIQGPSGCGKSTLLNIISCLEKPTKGEILIDNIDISEENDGKLAEIRRDKIGFIFQSYNLIPTMNAIENVMLPMMFAGKDDKLIAQRASMLLEMVGMEKRMNHKPNQLSGGEQQRVAVARSLINDPLLIIGDEPTGNLDSKTGSAVMEMLKKLNEEGRTIVLVTHDTVVANMAHRVLHIKDGQFIDNQPGQEV</sequence>
<dbReference type="FunFam" id="3.40.50.300:FF:000032">
    <property type="entry name" value="Export ABC transporter ATP-binding protein"/>
    <property type="match status" value="1"/>
</dbReference>
<keyword evidence="3 5" id="KW-0067">ATP-binding</keyword>
<organism evidence="5 6">
    <name type="scientific">Alkalicella caledoniensis</name>
    <dbReference type="NCBI Taxonomy" id="2731377"/>
    <lineage>
        <taxon>Bacteria</taxon>
        <taxon>Bacillati</taxon>
        <taxon>Bacillota</taxon>
        <taxon>Clostridia</taxon>
        <taxon>Eubacteriales</taxon>
        <taxon>Proteinivoracaceae</taxon>
        <taxon>Alkalicella</taxon>
    </lineage>
</organism>
<name>A0A7G9W9H9_ALKCA</name>
<evidence type="ECO:0000313" key="5">
    <source>
        <dbReference type="EMBL" id="QNO15341.1"/>
    </source>
</evidence>
<protein>
    <submittedName>
        <fullName evidence="5">ABC transporter ATP-binding protein</fullName>
    </submittedName>
</protein>
<dbReference type="InterPro" id="IPR015854">
    <property type="entry name" value="ABC_transpr_LolD-like"/>
</dbReference>
<dbReference type="GO" id="GO:0098796">
    <property type="term" value="C:membrane protein complex"/>
    <property type="evidence" value="ECO:0007669"/>
    <property type="project" value="UniProtKB-ARBA"/>
</dbReference>
<dbReference type="AlphaFoldDB" id="A0A7G9W9H9"/>
<reference evidence="5 6" key="1">
    <citation type="submission" date="2020-07" db="EMBL/GenBank/DDBJ databases">
        <title>Alkalicella. sp. LB2 genome.</title>
        <authorList>
            <person name="Postec A."/>
            <person name="Quemeneur M."/>
        </authorList>
    </citation>
    <scope>NUCLEOTIDE SEQUENCE [LARGE SCALE GENOMIC DNA]</scope>
    <source>
        <strain evidence="5 6">LB2</strain>
    </source>
</reference>
<evidence type="ECO:0000313" key="6">
    <source>
        <dbReference type="Proteomes" id="UP000516160"/>
    </source>
</evidence>
<dbReference type="SMART" id="SM00382">
    <property type="entry name" value="AAA"/>
    <property type="match status" value="1"/>
</dbReference>
<dbReference type="SUPFAM" id="SSF52540">
    <property type="entry name" value="P-loop containing nucleoside triphosphate hydrolases"/>
    <property type="match status" value="1"/>
</dbReference>
<dbReference type="PROSITE" id="PS50893">
    <property type="entry name" value="ABC_TRANSPORTER_2"/>
    <property type="match status" value="1"/>
</dbReference>
<dbReference type="CDD" id="cd03255">
    <property type="entry name" value="ABC_MJ0796_LolCDE_FtsE"/>
    <property type="match status" value="1"/>
</dbReference>
<evidence type="ECO:0000256" key="2">
    <source>
        <dbReference type="ARBA" id="ARBA00022741"/>
    </source>
</evidence>
<dbReference type="InterPro" id="IPR027417">
    <property type="entry name" value="P-loop_NTPase"/>
</dbReference>
<dbReference type="KEGG" id="acae:HYG86_11480"/>
<dbReference type="PROSITE" id="PS00211">
    <property type="entry name" value="ABC_TRANSPORTER_1"/>
    <property type="match status" value="1"/>
</dbReference>
<keyword evidence="6" id="KW-1185">Reference proteome</keyword>
<dbReference type="InterPro" id="IPR017911">
    <property type="entry name" value="MacB-like_ATP-bd"/>
</dbReference>
<dbReference type="Pfam" id="PF00005">
    <property type="entry name" value="ABC_tran"/>
    <property type="match status" value="1"/>
</dbReference>
<evidence type="ECO:0000259" key="4">
    <source>
        <dbReference type="PROSITE" id="PS50893"/>
    </source>
</evidence>
<accession>A0A7G9W9H9</accession>
<evidence type="ECO:0000256" key="3">
    <source>
        <dbReference type="ARBA" id="ARBA00022840"/>
    </source>
</evidence>
<dbReference type="EMBL" id="CP058559">
    <property type="protein sequence ID" value="QNO15341.1"/>
    <property type="molecule type" value="Genomic_DNA"/>
</dbReference>
<dbReference type="InterPro" id="IPR003593">
    <property type="entry name" value="AAA+_ATPase"/>
</dbReference>
<dbReference type="Proteomes" id="UP000516160">
    <property type="component" value="Chromosome"/>
</dbReference>
<dbReference type="GO" id="GO:0005524">
    <property type="term" value="F:ATP binding"/>
    <property type="evidence" value="ECO:0007669"/>
    <property type="project" value="UniProtKB-KW"/>
</dbReference>
<dbReference type="GO" id="GO:0016887">
    <property type="term" value="F:ATP hydrolysis activity"/>
    <property type="evidence" value="ECO:0007669"/>
    <property type="project" value="InterPro"/>
</dbReference>
<dbReference type="PANTHER" id="PTHR24220:SF86">
    <property type="entry name" value="ABC TRANSPORTER ABCH.1"/>
    <property type="match status" value="1"/>
</dbReference>
<gene>
    <name evidence="5" type="ORF">HYG86_11480</name>
</gene>
<dbReference type="GO" id="GO:0022857">
    <property type="term" value="F:transmembrane transporter activity"/>
    <property type="evidence" value="ECO:0007669"/>
    <property type="project" value="UniProtKB-ARBA"/>
</dbReference>
<dbReference type="GO" id="GO:0005886">
    <property type="term" value="C:plasma membrane"/>
    <property type="evidence" value="ECO:0007669"/>
    <property type="project" value="TreeGrafter"/>
</dbReference>
<dbReference type="InterPro" id="IPR017871">
    <property type="entry name" value="ABC_transporter-like_CS"/>
</dbReference>
<keyword evidence="2" id="KW-0547">Nucleotide-binding</keyword>
<dbReference type="PANTHER" id="PTHR24220">
    <property type="entry name" value="IMPORT ATP-BINDING PROTEIN"/>
    <property type="match status" value="1"/>
</dbReference>